<dbReference type="InterPro" id="IPR036526">
    <property type="entry name" value="C-N_Hydrolase_sf"/>
</dbReference>
<keyword evidence="5" id="KW-1185">Reference proteome</keyword>
<dbReference type="InterPro" id="IPR045254">
    <property type="entry name" value="Nit1/2_C-N_Hydrolase"/>
</dbReference>
<dbReference type="CDD" id="cd07572">
    <property type="entry name" value="nit"/>
    <property type="match status" value="1"/>
</dbReference>
<evidence type="ECO:0000313" key="5">
    <source>
        <dbReference type="Proteomes" id="UP000321389"/>
    </source>
</evidence>
<dbReference type="EMBL" id="CP042301">
    <property type="protein sequence ID" value="QDZ01516.2"/>
    <property type="molecule type" value="Genomic_DNA"/>
</dbReference>
<dbReference type="PANTHER" id="PTHR23088:SF27">
    <property type="entry name" value="DEAMINATED GLUTATHIONE AMIDASE"/>
    <property type="match status" value="1"/>
</dbReference>
<sequence length="320" mass="33817">MSAVATSCTHLKRAGGLTRCLPAARPREVAGVTRFKAAALQMRSGMDPAENARAFEAMVREAARLGASYVQSPEMTGALVRDRATLRKIIRPQEEDSLAATARRLAAELAITVHLGSTPIALADGKVANRAFLFGPDGALVAIYDKIHMFDVDLDHGESWRESATYQPGGAAMVAELPLASIGLAICYDLRFPQLFRAQAMAGAQVLTAPAAFTRQTGEAHWHVLTRARAIENGAWMIAAAQGGLHQDGRETFGHSVIVDPWGGIAAEAEGDEPGIIVADIDTEASTKARAKIPNLRNGRDFAVEVAAAGATAARRAAAS</sequence>
<dbReference type="Pfam" id="PF00795">
    <property type="entry name" value="CN_hydrolase"/>
    <property type="match status" value="1"/>
</dbReference>
<dbReference type="PROSITE" id="PS01227">
    <property type="entry name" value="UPF0012"/>
    <property type="match status" value="1"/>
</dbReference>
<comment type="similarity">
    <text evidence="1">Belongs to the carbon-nitrogen hydrolase superfamily. NIT1/NIT2 family.</text>
</comment>
<dbReference type="PROSITE" id="PS50263">
    <property type="entry name" value="CN_HYDROLASE"/>
    <property type="match status" value="1"/>
</dbReference>
<dbReference type="KEGG" id="niy:FQ775_14645"/>
<protein>
    <submittedName>
        <fullName evidence="4">Carbon-nitrogen hydrolase family protein</fullName>
    </submittedName>
</protein>
<gene>
    <name evidence="4" type="ORF">FQ775_14645</name>
</gene>
<dbReference type="PANTHER" id="PTHR23088">
    <property type="entry name" value="NITRILASE-RELATED"/>
    <property type="match status" value="1"/>
</dbReference>
<name>A0A5B8L0T6_9HYPH</name>
<dbReference type="AlphaFoldDB" id="A0A5B8L0T6"/>
<dbReference type="GO" id="GO:0016811">
    <property type="term" value="F:hydrolase activity, acting on carbon-nitrogen (but not peptide) bonds, in linear amides"/>
    <property type="evidence" value="ECO:0007669"/>
    <property type="project" value="InterPro"/>
</dbReference>
<accession>A0A5B8L0T6</accession>
<evidence type="ECO:0000256" key="1">
    <source>
        <dbReference type="ARBA" id="ARBA00010613"/>
    </source>
</evidence>
<evidence type="ECO:0000313" key="4">
    <source>
        <dbReference type="EMBL" id="QDZ01516.2"/>
    </source>
</evidence>
<dbReference type="Gene3D" id="3.60.110.10">
    <property type="entry name" value="Carbon-nitrogen hydrolase"/>
    <property type="match status" value="1"/>
</dbReference>
<evidence type="ECO:0000259" key="3">
    <source>
        <dbReference type="PROSITE" id="PS50263"/>
    </source>
</evidence>
<evidence type="ECO:0000256" key="2">
    <source>
        <dbReference type="ARBA" id="ARBA00022801"/>
    </source>
</evidence>
<proteinExistence type="inferred from homology"/>
<dbReference type="InterPro" id="IPR001110">
    <property type="entry name" value="UPF0012_CS"/>
</dbReference>
<reference evidence="4" key="1">
    <citation type="submission" date="2020-04" db="EMBL/GenBank/DDBJ databases">
        <title>Nitratireductor sp. nov. isolated from mangrove soil.</title>
        <authorList>
            <person name="Ye Y."/>
        </authorList>
    </citation>
    <scope>NUCLEOTIDE SEQUENCE</scope>
    <source>
        <strain evidence="4">SY7</strain>
    </source>
</reference>
<dbReference type="Proteomes" id="UP000321389">
    <property type="component" value="Chromosome"/>
</dbReference>
<dbReference type="SUPFAM" id="SSF56317">
    <property type="entry name" value="Carbon-nitrogen hydrolase"/>
    <property type="match status" value="1"/>
</dbReference>
<organism evidence="4 5">
    <name type="scientific">Nitratireductor mangrovi</name>
    <dbReference type="NCBI Taxonomy" id="2599600"/>
    <lineage>
        <taxon>Bacteria</taxon>
        <taxon>Pseudomonadati</taxon>
        <taxon>Pseudomonadota</taxon>
        <taxon>Alphaproteobacteria</taxon>
        <taxon>Hyphomicrobiales</taxon>
        <taxon>Phyllobacteriaceae</taxon>
        <taxon>Nitratireductor</taxon>
    </lineage>
</organism>
<dbReference type="InterPro" id="IPR003010">
    <property type="entry name" value="C-N_Hydrolase"/>
</dbReference>
<keyword evidence="2 4" id="KW-0378">Hydrolase</keyword>
<feature type="domain" description="CN hydrolase" evidence="3">
    <location>
        <begin position="35"/>
        <end position="283"/>
    </location>
</feature>